<sequence length="84" mass="9990">MEDYGGELGETKRQRVEKKKKKKKKKNKNGGESLRRPVRDLMTRAADAFLFLQAFDSKHDYFFSLAYLRVCCLERRHWFHVGPP</sequence>
<name>A0A426ZHB6_ENSVE</name>
<dbReference type="Proteomes" id="UP000287651">
    <property type="component" value="Unassembled WGS sequence"/>
</dbReference>
<feature type="region of interest" description="Disordered" evidence="1">
    <location>
        <begin position="1"/>
        <end position="37"/>
    </location>
</feature>
<dbReference type="EMBL" id="AMZH03006629">
    <property type="protein sequence ID" value="RRT63351.1"/>
    <property type="molecule type" value="Genomic_DNA"/>
</dbReference>
<dbReference type="AlphaFoldDB" id="A0A426ZHB6"/>
<evidence type="ECO:0000313" key="2">
    <source>
        <dbReference type="EMBL" id="RRT63351.1"/>
    </source>
</evidence>
<organism evidence="2 3">
    <name type="scientific">Ensete ventricosum</name>
    <name type="common">Abyssinian banana</name>
    <name type="synonym">Musa ensete</name>
    <dbReference type="NCBI Taxonomy" id="4639"/>
    <lineage>
        <taxon>Eukaryota</taxon>
        <taxon>Viridiplantae</taxon>
        <taxon>Streptophyta</taxon>
        <taxon>Embryophyta</taxon>
        <taxon>Tracheophyta</taxon>
        <taxon>Spermatophyta</taxon>
        <taxon>Magnoliopsida</taxon>
        <taxon>Liliopsida</taxon>
        <taxon>Zingiberales</taxon>
        <taxon>Musaceae</taxon>
        <taxon>Ensete</taxon>
    </lineage>
</organism>
<accession>A0A426ZHB6</accession>
<protein>
    <submittedName>
        <fullName evidence="2">Uncharacterized protein</fullName>
    </submittedName>
</protein>
<evidence type="ECO:0000256" key="1">
    <source>
        <dbReference type="SAM" id="MobiDB-lite"/>
    </source>
</evidence>
<proteinExistence type="predicted"/>
<evidence type="ECO:0000313" key="3">
    <source>
        <dbReference type="Proteomes" id="UP000287651"/>
    </source>
</evidence>
<gene>
    <name evidence="2" type="ORF">B296_00032443</name>
</gene>
<reference evidence="2 3" key="1">
    <citation type="journal article" date="2014" name="Agronomy (Basel)">
        <title>A Draft Genome Sequence for Ensete ventricosum, the Drought-Tolerant Tree Against Hunger.</title>
        <authorList>
            <person name="Harrison J."/>
            <person name="Moore K.A."/>
            <person name="Paszkiewicz K."/>
            <person name="Jones T."/>
            <person name="Grant M."/>
            <person name="Ambacheew D."/>
            <person name="Muzemil S."/>
            <person name="Studholme D.J."/>
        </authorList>
    </citation>
    <scope>NUCLEOTIDE SEQUENCE [LARGE SCALE GENOMIC DNA]</scope>
</reference>
<comment type="caution">
    <text evidence="2">The sequence shown here is derived from an EMBL/GenBank/DDBJ whole genome shotgun (WGS) entry which is preliminary data.</text>
</comment>
<feature type="compositionally biased region" description="Basic residues" evidence="1">
    <location>
        <begin position="15"/>
        <end position="28"/>
    </location>
</feature>